<dbReference type="Proteomes" id="UP000181980">
    <property type="component" value="Unassembled WGS sequence"/>
</dbReference>
<keyword evidence="3" id="KW-1185">Reference proteome</keyword>
<evidence type="ECO:0000313" key="2">
    <source>
        <dbReference type="EMBL" id="SEE48993.1"/>
    </source>
</evidence>
<dbReference type="SUPFAM" id="SSF53474">
    <property type="entry name" value="alpha/beta-Hydrolases"/>
    <property type="match status" value="1"/>
</dbReference>
<evidence type="ECO:0000313" key="3">
    <source>
        <dbReference type="Proteomes" id="UP000181980"/>
    </source>
</evidence>
<gene>
    <name evidence="2" type="ORF">SAMN04488561_1491</name>
</gene>
<sequence>MSTKGAPPDATAQETETVVPTAVGDLGAIIRIPAATIPLPGVVLVDGSGDGDRFDWGGWPEWLADAGSIVLRHDKPGCGGCPGHWTEQTLEDRARETLAAVRVLRAHPATAGQPVGLYGISQGGWVALLAAALEPESVDFVVCHSGPGTTPAQQERERLETWVRAEGHDEATVTEAMAWVDARADLIRRGTSAEAVLAEQSRYAGRPWYATVLFPYDTPANLRFLRGMLDFDPTTVMPQVRCPVLTLFGAADTVIPVQASVAAFAEYLPPHPEHGFAVFPGADHGLYIAEPDPAVSRRDQLAPAYLATVGAFLTGRQVVS</sequence>
<evidence type="ECO:0000259" key="1">
    <source>
        <dbReference type="Pfam" id="PF12146"/>
    </source>
</evidence>
<dbReference type="OrthoDB" id="9765647at2"/>
<organism evidence="2 3">
    <name type="scientific">Jiangella alba</name>
    <dbReference type="NCBI Taxonomy" id="561176"/>
    <lineage>
        <taxon>Bacteria</taxon>
        <taxon>Bacillati</taxon>
        <taxon>Actinomycetota</taxon>
        <taxon>Actinomycetes</taxon>
        <taxon>Jiangellales</taxon>
        <taxon>Jiangellaceae</taxon>
        <taxon>Jiangella</taxon>
    </lineage>
</organism>
<dbReference type="InterPro" id="IPR029058">
    <property type="entry name" value="AB_hydrolase_fold"/>
</dbReference>
<dbReference type="EMBL" id="FNUC01000003">
    <property type="protein sequence ID" value="SEE48993.1"/>
    <property type="molecule type" value="Genomic_DNA"/>
</dbReference>
<dbReference type="InterPro" id="IPR022742">
    <property type="entry name" value="Hydrolase_4"/>
</dbReference>
<accession>A0A1H5J909</accession>
<dbReference type="GO" id="GO:0052689">
    <property type="term" value="F:carboxylic ester hydrolase activity"/>
    <property type="evidence" value="ECO:0007669"/>
    <property type="project" value="TreeGrafter"/>
</dbReference>
<proteinExistence type="predicted"/>
<dbReference type="Pfam" id="PF12146">
    <property type="entry name" value="Hydrolase_4"/>
    <property type="match status" value="1"/>
</dbReference>
<feature type="domain" description="Serine aminopeptidase S33" evidence="1">
    <location>
        <begin position="61"/>
        <end position="287"/>
    </location>
</feature>
<dbReference type="PANTHER" id="PTHR43265">
    <property type="entry name" value="ESTERASE ESTD"/>
    <property type="match status" value="1"/>
</dbReference>
<dbReference type="STRING" id="561176.SAMN04488561_1491"/>
<dbReference type="PANTHER" id="PTHR43265:SF1">
    <property type="entry name" value="ESTERASE ESTD"/>
    <property type="match status" value="1"/>
</dbReference>
<dbReference type="AlphaFoldDB" id="A0A1H5J909"/>
<name>A0A1H5J909_9ACTN</name>
<protein>
    <recommendedName>
        <fullName evidence="1">Serine aminopeptidase S33 domain-containing protein</fullName>
    </recommendedName>
</protein>
<reference evidence="3" key="1">
    <citation type="submission" date="2016-10" db="EMBL/GenBank/DDBJ databases">
        <authorList>
            <person name="Varghese N."/>
            <person name="Submissions S."/>
        </authorList>
    </citation>
    <scope>NUCLEOTIDE SEQUENCE [LARGE SCALE GENOMIC DNA]</scope>
    <source>
        <strain evidence="3">DSM 45237</strain>
    </source>
</reference>
<dbReference type="InterPro" id="IPR053145">
    <property type="entry name" value="AB_hydrolase_Est10"/>
</dbReference>
<dbReference type="Gene3D" id="3.40.50.1820">
    <property type="entry name" value="alpha/beta hydrolase"/>
    <property type="match status" value="1"/>
</dbReference>